<dbReference type="PANTHER" id="PTHR36156:SF2">
    <property type="entry name" value="CUPIN TYPE-2 DOMAIN-CONTAINING PROTEIN"/>
    <property type="match status" value="1"/>
</dbReference>
<feature type="domain" description="Cupin type-2" evidence="1">
    <location>
        <begin position="74"/>
        <end position="141"/>
    </location>
</feature>
<evidence type="ECO:0000259" key="1">
    <source>
        <dbReference type="Pfam" id="PF07883"/>
    </source>
</evidence>
<name>W9W485_9EURO</name>
<dbReference type="Gene3D" id="2.60.120.10">
    <property type="entry name" value="Jelly Rolls"/>
    <property type="match status" value="1"/>
</dbReference>
<dbReference type="EMBL" id="AMGX01000048">
    <property type="protein sequence ID" value="EXJ53379.1"/>
    <property type="molecule type" value="Genomic_DNA"/>
</dbReference>
<protein>
    <recommendedName>
        <fullName evidence="1">Cupin type-2 domain-containing protein</fullName>
    </recommendedName>
</protein>
<dbReference type="InterPro" id="IPR011051">
    <property type="entry name" value="RmlC_Cupin_sf"/>
</dbReference>
<dbReference type="GeneID" id="19198051"/>
<sequence>MAFIPRGKIAVAVVNAEGKGVFEEDRVAEVHDLPGNATLRRVFKVDQVPVPGIAYESSHAMDGIANKSGLEWVECEMPVGAKSPMHATPSIDFGTIITGEVTLILDSGEEKTLKAGDLYILKAAAHAWENRTSQPVRFTTVLAASRP</sequence>
<dbReference type="AlphaFoldDB" id="W9W485"/>
<organism evidence="2 3">
    <name type="scientific">Cladophialophora psammophila CBS 110553</name>
    <dbReference type="NCBI Taxonomy" id="1182543"/>
    <lineage>
        <taxon>Eukaryota</taxon>
        <taxon>Fungi</taxon>
        <taxon>Dikarya</taxon>
        <taxon>Ascomycota</taxon>
        <taxon>Pezizomycotina</taxon>
        <taxon>Eurotiomycetes</taxon>
        <taxon>Chaetothyriomycetidae</taxon>
        <taxon>Chaetothyriales</taxon>
        <taxon>Herpotrichiellaceae</taxon>
        <taxon>Cladophialophora</taxon>
    </lineage>
</organism>
<dbReference type="SUPFAM" id="SSF51182">
    <property type="entry name" value="RmlC-like cupins"/>
    <property type="match status" value="1"/>
</dbReference>
<reference evidence="2 3" key="1">
    <citation type="submission" date="2013-03" db="EMBL/GenBank/DDBJ databases">
        <title>The Genome Sequence of Cladophialophora psammophila CBS 110553.</title>
        <authorList>
            <consortium name="The Broad Institute Genomics Platform"/>
            <person name="Cuomo C."/>
            <person name="de Hoog S."/>
            <person name="Gorbushina A."/>
            <person name="Walker B."/>
            <person name="Young S.K."/>
            <person name="Zeng Q."/>
            <person name="Gargeya S."/>
            <person name="Fitzgerald M."/>
            <person name="Haas B."/>
            <person name="Abouelleil A."/>
            <person name="Allen A.W."/>
            <person name="Alvarado L."/>
            <person name="Arachchi H.M."/>
            <person name="Berlin A.M."/>
            <person name="Chapman S.B."/>
            <person name="Gainer-Dewar J."/>
            <person name="Goldberg J."/>
            <person name="Griggs A."/>
            <person name="Gujja S."/>
            <person name="Hansen M."/>
            <person name="Howarth C."/>
            <person name="Imamovic A."/>
            <person name="Ireland A."/>
            <person name="Larimer J."/>
            <person name="McCowan C."/>
            <person name="Murphy C."/>
            <person name="Pearson M."/>
            <person name="Poon T.W."/>
            <person name="Priest M."/>
            <person name="Roberts A."/>
            <person name="Saif S."/>
            <person name="Shea T."/>
            <person name="Sisk P."/>
            <person name="Sykes S."/>
            <person name="Wortman J."/>
            <person name="Nusbaum C."/>
            <person name="Birren B."/>
        </authorList>
    </citation>
    <scope>NUCLEOTIDE SEQUENCE [LARGE SCALE GENOMIC DNA]</scope>
    <source>
        <strain evidence="2 3">CBS 110553</strain>
    </source>
</reference>
<evidence type="ECO:0000313" key="2">
    <source>
        <dbReference type="EMBL" id="EXJ53379.1"/>
    </source>
</evidence>
<dbReference type="Proteomes" id="UP000019471">
    <property type="component" value="Unassembled WGS sequence"/>
</dbReference>
<dbReference type="InterPro" id="IPR014710">
    <property type="entry name" value="RmlC-like_jellyroll"/>
</dbReference>
<gene>
    <name evidence="2" type="ORF">A1O5_13368</name>
</gene>
<dbReference type="InterPro" id="IPR013096">
    <property type="entry name" value="Cupin_2"/>
</dbReference>
<proteinExistence type="predicted"/>
<evidence type="ECO:0000313" key="3">
    <source>
        <dbReference type="Proteomes" id="UP000019471"/>
    </source>
</evidence>
<dbReference type="OrthoDB" id="5840532at2759"/>
<dbReference type="InterPro" id="IPR047142">
    <property type="entry name" value="OryJ/VirC-like"/>
</dbReference>
<keyword evidence="3" id="KW-1185">Reference proteome</keyword>
<dbReference type="PANTHER" id="PTHR36156">
    <property type="entry name" value="SLR2101 PROTEIN"/>
    <property type="match status" value="1"/>
</dbReference>
<dbReference type="STRING" id="1182543.W9W485"/>
<dbReference type="RefSeq" id="XP_007752124.1">
    <property type="nucleotide sequence ID" value="XM_007753934.1"/>
</dbReference>
<accession>W9W485</accession>
<dbReference type="CDD" id="cd02231">
    <property type="entry name" value="cupin_BLL6423-like"/>
    <property type="match status" value="1"/>
</dbReference>
<dbReference type="Pfam" id="PF07883">
    <property type="entry name" value="Cupin_2"/>
    <property type="match status" value="1"/>
</dbReference>
<comment type="caution">
    <text evidence="2">The sequence shown here is derived from an EMBL/GenBank/DDBJ whole genome shotgun (WGS) entry which is preliminary data.</text>
</comment>
<dbReference type="HOGENOM" id="CLU_096188_2_2_1"/>